<dbReference type="Pfam" id="PF04052">
    <property type="entry name" value="TolB_N"/>
    <property type="match status" value="1"/>
</dbReference>
<proteinExistence type="inferred from homology"/>
<dbReference type="Gene3D" id="3.40.50.10070">
    <property type="entry name" value="TolB, N-terminal domain"/>
    <property type="match status" value="1"/>
</dbReference>
<evidence type="ECO:0000256" key="3">
    <source>
        <dbReference type="ARBA" id="ARBA00023306"/>
    </source>
</evidence>
<dbReference type="RefSeq" id="WP_158521649.1">
    <property type="nucleotide sequence ID" value="NZ_CP025989.1"/>
</dbReference>
<protein>
    <submittedName>
        <fullName evidence="5">Protein TolB</fullName>
    </submittedName>
</protein>
<dbReference type="SUPFAM" id="SSF52964">
    <property type="entry name" value="TolB, N-terminal domain"/>
    <property type="match status" value="1"/>
</dbReference>
<dbReference type="KEGG" id="fso:Fsol_00714"/>
<dbReference type="InterPro" id="IPR007195">
    <property type="entry name" value="TolB_N"/>
</dbReference>
<dbReference type="PANTHER" id="PTHR36842">
    <property type="entry name" value="PROTEIN TOLB HOMOLOG"/>
    <property type="match status" value="1"/>
</dbReference>
<comment type="similarity">
    <text evidence="1">Belongs to the TolB family.</text>
</comment>
<sequence length="416" mass="46222">MLANTSHAVLELKISQNKVRFVDCAIFPFHGDASPVSQKISTAIAKDLSFSGIFSISDPRGFLENVGFTNVPNFHLWQKSGTSLIILGRVERNKAADSILVSYKLFDVKLKKQVDTFSKVVPISSWREVSHAISNRIYRYITGQNGYFATKVAFVKELKKAKKQVTKLVIADYNGDNAVYVTNGKNIVHNPQFSPCGTKLYYIEYWNHRTVVMRLDLENGSVKPILSLKGTIFSINFSPDMRKMIFSIAYMGTTGLYEYSLSSGKTVPLLSVKNAIITNAQYSYDGTRMVFTSDHSGINRIYSLNSATRKINQISTGSGQYFTPSYSPDGNYIAFSKRLNGMFYLGIMNADGSEEKLLNSALLVDNVAWAPNGSGMMFSARKGNGGISSIYFIDINGNKESVVATHASSLSWNRMR</sequence>
<accession>A0A2U8BTA8</accession>
<dbReference type="SUPFAM" id="SSF69304">
    <property type="entry name" value="Tricorn protease N-terminal domain"/>
    <property type="match status" value="1"/>
</dbReference>
<evidence type="ECO:0000313" key="6">
    <source>
        <dbReference type="Proteomes" id="UP000244519"/>
    </source>
</evidence>
<reference evidence="5 6" key="1">
    <citation type="journal article" date="2018" name="Genome Biol. Evol.">
        <title>The Genome Sequence of "Candidatus Fokinia solitaria": Insights on Reductive Evolution in Rickettsiales.</title>
        <authorList>
            <person name="Floriano A.M."/>
            <person name="Castelli M."/>
            <person name="Krenek S."/>
            <person name="Berendonk T.U."/>
            <person name="Bazzocchi C."/>
            <person name="Petroni G."/>
            <person name="Sassera D."/>
        </authorList>
    </citation>
    <scope>NUCLEOTIDE SEQUENCE [LARGE SCALE GENOMIC DNA]</scope>
    <source>
        <strain evidence="5">Rio ETE_ALG 3VII</strain>
    </source>
</reference>
<keyword evidence="2" id="KW-0132">Cell division</keyword>
<organism evidence="5 6">
    <name type="scientific">Candidatus Fokinia solitaria</name>
    <dbReference type="NCBI Taxonomy" id="1802984"/>
    <lineage>
        <taxon>Bacteria</taxon>
        <taxon>Pseudomonadati</taxon>
        <taxon>Pseudomonadota</taxon>
        <taxon>Alphaproteobacteria</taxon>
        <taxon>Rickettsiales</taxon>
        <taxon>Candidatus Midichloriaceae</taxon>
        <taxon>Candidatus Fokinia</taxon>
    </lineage>
</organism>
<evidence type="ECO:0000256" key="1">
    <source>
        <dbReference type="ARBA" id="ARBA00009820"/>
    </source>
</evidence>
<dbReference type="EMBL" id="CP025989">
    <property type="protein sequence ID" value="AWD33490.1"/>
    <property type="molecule type" value="Genomic_DNA"/>
</dbReference>
<dbReference type="OrthoDB" id="9802240at2"/>
<dbReference type="InterPro" id="IPR011659">
    <property type="entry name" value="WD40"/>
</dbReference>
<dbReference type="AlphaFoldDB" id="A0A2U8BTA8"/>
<dbReference type="GO" id="GO:0015031">
    <property type="term" value="P:protein transport"/>
    <property type="evidence" value="ECO:0007669"/>
    <property type="project" value="InterPro"/>
</dbReference>
<dbReference type="Pfam" id="PF07676">
    <property type="entry name" value="PD40"/>
    <property type="match status" value="1"/>
</dbReference>
<dbReference type="GO" id="GO:0051301">
    <property type="term" value="P:cell division"/>
    <property type="evidence" value="ECO:0007669"/>
    <property type="project" value="UniProtKB-KW"/>
</dbReference>
<evidence type="ECO:0000313" key="5">
    <source>
        <dbReference type="EMBL" id="AWD33490.1"/>
    </source>
</evidence>
<evidence type="ECO:0000256" key="2">
    <source>
        <dbReference type="ARBA" id="ARBA00022618"/>
    </source>
</evidence>
<dbReference type="PANTHER" id="PTHR36842:SF1">
    <property type="entry name" value="PROTEIN TOLB"/>
    <property type="match status" value="1"/>
</dbReference>
<keyword evidence="6" id="KW-1185">Reference proteome</keyword>
<dbReference type="Gene3D" id="2.120.10.30">
    <property type="entry name" value="TolB, C-terminal domain"/>
    <property type="match status" value="1"/>
</dbReference>
<dbReference type="InterPro" id="IPR011042">
    <property type="entry name" value="6-blade_b-propeller_TolB-like"/>
</dbReference>
<name>A0A2U8BTA8_9RICK</name>
<keyword evidence="3" id="KW-0131">Cell cycle</keyword>
<evidence type="ECO:0000259" key="4">
    <source>
        <dbReference type="Pfam" id="PF04052"/>
    </source>
</evidence>
<gene>
    <name evidence="5" type="ORF">Fsol_00714</name>
</gene>
<dbReference type="GO" id="GO:0042597">
    <property type="term" value="C:periplasmic space"/>
    <property type="evidence" value="ECO:0007669"/>
    <property type="project" value="InterPro"/>
</dbReference>
<dbReference type="Proteomes" id="UP000244519">
    <property type="component" value="Chromosome"/>
</dbReference>
<feature type="domain" description="TolB N-terminal" evidence="4">
    <location>
        <begin position="11"/>
        <end position="113"/>
    </location>
</feature>